<dbReference type="AlphaFoldDB" id="A0A518HU42"/>
<evidence type="ECO:0000313" key="1">
    <source>
        <dbReference type="EMBL" id="QDV44378.1"/>
    </source>
</evidence>
<keyword evidence="2" id="KW-1185">Reference proteome</keyword>
<dbReference type="KEGG" id="snep:Enr13x_42430"/>
<reference evidence="1 2" key="1">
    <citation type="submission" date="2019-03" db="EMBL/GenBank/DDBJ databases">
        <title>Deep-cultivation of Planctomycetes and their phenomic and genomic characterization uncovers novel biology.</title>
        <authorList>
            <person name="Wiegand S."/>
            <person name="Jogler M."/>
            <person name="Boedeker C."/>
            <person name="Pinto D."/>
            <person name="Vollmers J."/>
            <person name="Rivas-Marin E."/>
            <person name="Kohn T."/>
            <person name="Peeters S.H."/>
            <person name="Heuer A."/>
            <person name="Rast P."/>
            <person name="Oberbeckmann S."/>
            <person name="Bunk B."/>
            <person name="Jeske O."/>
            <person name="Meyerdierks A."/>
            <person name="Storesund J.E."/>
            <person name="Kallscheuer N."/>
            <person name="Luecker S."/>
            <person name="Lage O.M."/>
            <person name="Pohl T."/>
            <person name="Merkel B.J."/>
            <person name="Hornburger P."/>
            <person name="Mueller R.-W."/>
            <person name="Bruemmer F."/>
            <person name="Labrenz M."/>
            <person name="Spormann A.M."/>
            <person name="Op den Camp H."/>
            <person name="Overmann J."/>
            <person name="Amann R."/>
            <person name="Jetten M.S.M."/>
            <person name="Mascher T."/>
            <person name="Medema M.H."/>
            <person name="Devos D.P."/>
            <person name="Kaster A.-K."/>
            <person name="Ovreas L."/>
            <person name="Rohde M."/>
            <person name="Galperin M.Y."/>
            <person name="Jogler C."/>
        </authorList>
    </citation>
    <scope>NUCLEOTIDE SEQUENCE [LARGE SCALE GENOMIC DNA]</scope>
    <source>
        <strain evidence="1 2">Enr13</strain>
    </source>
</reference>
<dbReference type="Proteomes" id="UP000319004">
    <property type="component" value="Chromosome"/>
</dbReference>
<gene>
    <name evidence="1" type="ORF">Enr13x_42430</name>
</gene>
<accession>A0A518HU42</accession>
<dbReference type="EMBL" id="CP037423">
    <property type="protein sequence ID" value="QDV44378.1"/>
    <property type="molecule type" value="Genomic_DNA"/>
</dbReference>
<proteinExistence type="predicted"/>
<name>A0A518HU42_9BACT</name>
<sequence>MVSCPSVLPDRGSFRDRCAFLRAVISGESIALGERFGISLGVQQRWVRDGLARRVPSICYRLEHEWYVQRRARLMTISEAALRTGEDESVVRWHYGVAQTGQINWRTLRGCPVSRAQLAYLEACDALQVWRDARGTASRRSRVDRNGDT</sequence>
<evidence type="ECO:0000313" key="2">
    <source>
        <dbReference type="Proteomes" id="UP000319004"/>
    </source>
</evidence>
<organism evidence="1 2">
    <name type="scientific">Stieleria neptunia</name>
    <dbReference type="NCBI Taxonomy" id="2527979"/>
    <lineage>
        <taxon>Bacteria</taxon>
        <taxon>Pseudomonadati</taxon>
        <taxon>Planctomycetota</taxon>
        <taxon>Planctomycetia</taxon>
        <taxon>Pirellulales</taxon>
        <taxon>Pirellulaceae</taxon>
        <taxon>Stieleria</taxon>
    </lineage>
</organism>
<protein>
    <submittedName>
        <fullName evidence="1">Uncharacterized protein</fullName>
    </submittedName>
</protein>